<comment type="function">
    <text evidence="3">Lytic transglycosylase with a strong preference for naked glycan strands that lack stem peptides.</text>
</comment>
<keyword evidence="2 3" id="KW-0961">Cell wall biogenesis/degradation</keyword>
<organism evidence="6 7">
    <name type="scientific">Parasediminibacterium paludis</name>
    <dbReference type="NCBI Taxonomy" id="908966"/>
    <lineage>
        <taxon>Bacteria</taxon>
        <taxon>Pseudomonadati</taxon>
        <taxon>Bacteroidota</taxon>
        <taxon>Chitinophagia</taxon>
        <taxon>Chitinophagales</taxon>
        <taxon>Chitinophagaceae</taxon>
        <taxon>Parasediminibacterium</taxon>
    </lineage>
</organism>
<comment type="caution">
    <text evidence="6">The sequence shown here is derived from an EMBL/GenBank/DDBJ whole genome shotgun (WGS) entry which is preliminary data.</text>
</comment>
<feature type="chain" id="PRO_5044909373" description="Probable endolytic peptidoglycan transglycosylase RlpA" evidence="3">
    <location>
        <begin position="17"/>
        <end position="149"/>
    </location>
</feature>
<evidence type="ECO:0000313" key="7">
    <source>
        <dbReference type="Proteomes" id="UP001595906"/>
    </source>
</evidence>
<dbReference type="Pfam" id="PF03330">
    <property type="entry name" value="DPBB_1"/>
    <property type="match status" value="1"/>
</dbReference>
<evidence type="ECO:0000313" key="6">
    <source>
        <dbReference type="EMBL" id="MFC4231652.1"/>
    </source>
</evidence>
<keyword evidence="7" id="KW-1185">Reference proteome</keyword>
<gene>
    <name evidence="3" type="primary">rlpA</name>
    <name evidence="6" type="ORF">ACFOW1_07110</name>
</gene>
<dbReference type="InterPro" id="IPR012997">
    <property type="entry name" value="RplA"/>
</dbReference>
<evidence type="ECO:0000256" key="4">
    <source>
        <dbReference type="RuleBase" id="RU003495"/>
    </source>
</evidence>
<dbReference type="NCBIfam" id="TIGR00413">
    <property type="entry name" value="rlpA"/>
    <property type="match status" value="1"/>
</dbReference>
<dbReference type="InterPro" id="IPR034718">
    <property type="entry name" value="RlpA"/>
</dbReference>
<dbReference type="HAMAP" id="MF_02071">
    <property type="entry name" value="RlpA"/>
    <property type="match status" value="1"/>
</dbReference>
<evidence type="ECO:0000256" key="2">
    <source>
        <dbReference type="ARBA" id="ARBA00023316"/>
    </source>
</evidence>
<dbReference type="SUPFAM" id="SSF50685">
    <property type="entry name" value="Barwin-like endoglucanases"/>
    <property type="match status" value="1"/>
</dbReference>
<feature type="domain" description="RlpA-like protein double-psi beta-barrel" evidence="5">
    <location>
        <begin position="38"/>
        <end position="129"/>
    </location>
</feature>
<dbReference type="EMBL" id="JBHSDC010000012">
    <property type="protein sequence ID" value="MFC4231652.1"/>
    <property type="molecule type" value="Genomic_DNA"/>
</dbReference>
<protein>
    <recommendedName>
        <fullName evidence="3">Probable endolytic peptidoglycan transglycosylase RlpA</fullName>
        <ecNumber evidence="3">4.2.2.-</ecNumber>
    </recommendedName>
</protein>
<dbReference type="Gene3D" id="2.40.40.10">
    <property type="entry name" value="RlpA-like domain"/>
    <property type="match status" value="1"/>
</dbReference>
<dbReference type="PANTHER" id="PTHR34183:SF8">
    <property type="entry name" value="ENDOLYTIC PEPTIDOGLYCAN TRANSGLYCOSYLASE RLPA-RELATED"/>
    <property type="match status" value="1"/>
</dbReference>
<sequence precursor="true">MRLFFLIVIVFLFAGAAKCQTLDSAFNLNSVDKYQPITGKASFYSKNLNGTKTATGERYLNNKLTAASNQFKLNTWVRVTNISNGESVTVRINDRMHPKMAKRGRVIDLSRLAARKLDFIEKGITQVQVVQVDVIEDSITFLTKKYQNL</sequence>
<dbReference type="CDD" id="cd22268">
    <property type="entry name" value="DPBB_RlpA-like"/>
    <property type="match status" value="1"/>
</dbReference>
<evidence type="ECO:0000259" key="5">
    <source>
        <dbReference type="Pfam" id="PF03330"/>
    </source>
</evidence>
<accession>A0ABV8PXH4</accession>
<dbReference type="InterPro" id="IPR036908">
    <property type="entry name" value="RlpA-like_sf"/>
</dbReference>
<evidence type="ECO:0000256" key="3">
    <source>
        <dbReference type="HAMAP-Rule" id="MF_02071"/>
    </source>
</evidence>
<name>A0ABV8PXH4_9BACT</name>
<feature type="signal peptide" evidence="3">
    <location>
        <begin position="1"/>
        <end position="16"/>
    </location>
</feature>
<dbReference type="PANTHER" id="PTHR34183">
    <property type="entry name" value="ENDOLYTIC PEPTIDOGLYCAN TRANSGLYCOSYLASE RLPA"/>
    <property type="match status" value="1"/>
</dbReference>
<reference evidence="7" key="1">
    <citation type="journal article" date="2019" name="Int. J. Syst. Evol. Microbiol.">
        <title>The Global Catalogue of Microorganisms (GCM) 10K type strain sequencing project: providing services to taxonomists for standard genome sequencing and annotation.</title>
        <authorList>
            <consortium name="The Broad Institute Genomics Platform"/>
            <consortium name="The Broad Institute Genome Sequencing Center for Infectious Disease"/>
            <person name="Wu L."/>
            <person name="Ma J."/>
        </authorList>
    </citation>
    <scope>NUCLEOTIDE SEQUENCE [LARGE SCALE GENOMIC DNA]</scope>
    <source>
        <strain evidence="7">CECT 8010</strain>
    </source>
</reference>
<evidence type="ECO:0000256" key="1">
    <source>
        <dbReference type="ARBA" id="ARBA00023239"/>
    </source>
</evidence>
<dbReference type="InterPro" id="IPR009009">
    <property type="entry name" value="RlpA-like_DPBB"/>
</dbReference>
<proteinExistence type="inferred from homology"/>
<dbReference type="EC" id="4.2.2.-" evidence="3"/>
<keyword evidence="1 3" id="KW-0456">Lyase</keyword>
<keyword evidence="3" id="KW-0732">Signal</keyword>
<comment type="similarity">
    <text evidence="3 4">Belongs to the RlpA family.</text>
</comment>
<dbReference type="Proteomes" id="UP001595906">
    <property type="component" value="Unassembled WGS sequence"/>
</dbReference>
<dbReference type="RefSeq" id="WP_379013210.1">
    <property type="nucleotide sequence ID" value="NZ_JBHSDC010000012.1"/>
</dbReference>